<keyword evidence="3" id="KW-1185">Reference proteome</keyword>
<protein>
    <submittedName>
        <fullName evidence="2">Uncharacterized protein</fullName>
    </submittedName>
</protein>
<keyword evidence="1" id="KW-0812">Transmembrane</keyword>
<proteinExistence type="predicted"/>
<dbReference type="EMBL" id="JYDL01000069">
    <property type="protein sequence ID" value="KRX18733.1"/>
    <property type="molecule type" value="Genomic_DNA"/>
</dbReference>
<accession>A0A0V0RW86</accession>
<keyword evidence="1" id="KW-0472">Membrane</keyword>
<dbReference type="AlphaFoldDB" id="A0A0V0RW86"/>
<gene>
    <name evidence="2" type="ORF">T07_9162</name>
</gene>
<evidence type="ECO:0000256" key="1">
    <source>
        <dbReference type="SAM" id="Phobius"/>
    </source>
</evidence>
<comment type="caution">
    <text evidence="2">The sequence shown here is derived from an EMBL/GenBank/DDBJ whole genome shotgun (WGS) entry which is preliminary data.</text>
</comment>
<evidence type="ECO:0000313" key="3">
    <source>
        <dbReference type="Proteomes" id="UP000054630"/>
    </source>
</evidence>
<feature type="transmembrane region" description="Helical" evidence="1">
    <location>
        <begin position="21"/>
        <end position="39"/>
    </location>
</feature>
<keyword evidence="1" id="KW-1133">Transmembrane helix</keyword>
<name>A0A0V0RW86_9BILA</name>
<dbReference type="Proteomes" id="UP000054630">
    <property type="component" value="Unassembled WGS sequence"/>
</dbReference>
<reference evidence="2 3" key="1">
    <citation type="submission" date="2015-01" db="EMBL/GenBank/DDBJ databases">
        <title>Evolution of Trichinella species and genotypes.</title>
        <authorList>
            <person name="Korhonen P.K."/>
            <person name="Edoardo P."/>
            <person name="Giuseppe L.R."/>
            <person name="Gasser R.B."/>
        </authorList>
    </citation>
    <scope>NUCLEOTIDE SEQUENCE [LARGE SCALE GENOMIC DNA]</scope>
    <source>
        <strain evidence="2">ISS37</strain>
    </source>
</reference>
<sequence length="101" mass="11479">MKLSEKRDLHFSAGGMWTKNIVFKNLFIFILLALLNRLGRLSANNIDMLQNLVTVNLSIVPVIKNLVVPALHQKKLPFTALTGIHAEMMPLSFEQPRNQVR</sequence>
<evidence type="ECO:0000313" key="2">
    <source>
        <dbReference type="EMBL" id="KRX18733.1"/>
    </source>
</evidence>
<organism evidence="2 3">
    <name type="scientific">Trichinella nelsoni</name>
    <dbReference type="NCBI Taxonomy" id="6336"/>
    <lineage>
        <taxon>Eukaryota</taxon>
        <taxon>Metazoa</taxon>
        <taxon>Ecdysozoa</taxon>
        <taxon>Nematoda</taxon>
        <taxon>Enoplea</taxon>
        <taxon>Dorylaimia</taxon>
        <taxon>Trichinellida</taxon>
        <taxon>Trichinellidae</taxon>
        <taxon>Trichinella</taxon>
    </lineage>
</organism>
<dbReference type="OrthoDB" id="10505141at2759"/>